<sequence length="418" mass="46118">MHTNQLPPLSPRVRELFRQGAREALNFSEEDLAVLHEATLAGYHSDRSVIDPTLSDAARIVNVQNLRRWAASNISDPGERVTPQLSHEAITLSRDLVRRGLDSRALDSYRTSQSAAWRLWMRICFTLTSDADELQELLNASALSISSFLDDTVDALTELIQADIAELTSGTNAERMATLTLVLEGAPITRSQAELRLHYRLTGEHTALVLWSESDEEGRTDLGDVAGRLEAVADAIMQASDCTRRLTLVAGAQSLWVWLPTADVRTDATVTAALEAAPGVQVAIGRNGLGLEGFRRSHLDAAEAQRLLSRLDSSRRIARYDEVQLVALLTGDLTKADEFVADTLGALVSADPDIRDTVSAYIREQFNASRTAIRLYTHRNTVLRRLERADQLMPRPLADNVTNVAAALEVLRVRPNLR</sequence>
<dbReference type="EMBL" id="JACHVQ010000001">
    <property type="protein sequence ID" value="MBB2892484.1"/>
    <property type="molecule type" value="Genomic_DNA"/>
</dbReference>
<comment type="similarity">
    <text evidence="1">Belongs to the CdaR family.</text>
</comment>
<keyword evidence="5" id="KW-1185">Reference proteome</keyword>
<dbReference type="GO" id="GO:0003677">
    <property type="term" value="F:DNA binding"/>
    <property type="evidence" value="ECO:0007669"/>
    <property type="project" value="UniProtKB-KW"/>
</dbReference>
<accession>A0A839N906</accession>
<dbReference type="Proteomes" id="UP000559182">
    <property type="component" value="Unassembled WGS sequence"/>
</dbReference>
<evidence type="ECO:0000259" key="3">
    <source>
        <dbReference type="Pfam" id="PF17853"/>
    </source>
</evidence>
<reference evidence="4 5" key="1">
    <citation type="submission" date="2020-08" db="EMBL/GenBank/DDBJ databases">
        <title>Sequencing the genomes of 1000 actinobacteria strains.</title>
        <authorList>
            <person name="Klenk H.-P."/>
        </authorList>
    </citation>
    <scope>NUCLEOTIDE SEQUENCE [LARGE SCALE GENOMIC DNA]</scope>
    <source>
        <strain evidence="4 5">DSM 105369</strain>
    </source>
</reference>
<proteinExistence type="inferred from homology"/>
<dbReference type="PANTHER" id="PTHR33744">
    <property type="entry name" value="CARBOHYDRATE DIACID REGULATOR"/>
    <property type="match status" value="1"/>
</dbReference>
<organism evidence="4 5">
    <name type="scientific">Flexivirga oryzae</name>
    <dbReference type="NCBI Taxonomy" id="1794944"/>
    <lineage>
        <taxon>Bacteria</taxon>
        <taxon>Bacillati</taxon>
        <taxon>Actinomycetota</taxon>
        <taxon>Actinomycetes</taxon>
        <taxon>Micrococcales</taxon>
        <taxon>Dermacoccaceae</taxon>
        <taxon>Flexivirga</taxon>
    </lineage>
</organism>
<dbReference type="AlphaFoldDB" id="A0A839N906"/>
<name>A0A839N906_9MICO</name>
<dbReference type="InterPro" id="IPR025736">
    <property type="entry name" value="PucR_C-HTH_dom"/>
</dbReference>
<dbReference type="InterPro" id="IPR042070">
    <property type="entry name" value="PucR_C-HTH_sf"/>
</dbReference>
<comment type="caution">
    <text evidence="4">The sequence shown here is derived from an EMBL/GenBank/DDBJ whole genome shotgun (WGS) entry which is preliminary data.</text>
</comment>
<keyword evidence="4" id="KW-0238">DNA-binding</keyword>
<dbReference type="InterPro" id="IPR041522">
    <property type="entry name" value="CdaR_GGDEF"/>
</dbReference>
<gene>
    <name evidence="4" type="ORF">FHU39_002468</name>
</gene>
<feature type="domain" description="CdaR GGDEF-like" evidence="3">
    <location>
        <begin position="196"/>
        <end position="307"/>
    </location>
</feature>
<dbReference type="RefSeq" id="WP_183320639.1">
    <property type="nucleotide sequence ID" value="NZ_JACHVQ010000001.1"/>
</dbReference>
<feature type="domain" description="PucR C-terminal helix-turn-helix" evidence="2">
    <location>
        <begin position="356"/>
        <end position="408"/>
    </location>
</feature>
<dbReference type="InterPro" id="IPR051448">
    <property type="entry name" value="CdaR-like_regulators"/>
</dbReference>
<evidence type="ECO:0000313" key="5">
    <source>
        <dbReference type="Proteomes" id="UP000559182"/>
    </source>
</evidence>
<dbReference type="Gene3D" id="1.10.10.2840">
    <property type="entry name" value="PucR C-terminal helix-turn-helix domain"/>
    <property type="match status" value="1"/>
</dbReference>
<protein>
    <submittedName>
        <fullName evidence="4">DNA-binding PucR family transcriptional regulator</fullName>
    </submittedName>
</protein>
<dbReference type="PANTHER" id="PTHR33744:SF1">
    <property type="entry name" value="DNA-BINDING TRANSCRIPTIONAL ACTIVATOR ADER"/>
    <property type="match status" value="1"/>
</dbReference>
<evidence type="ECO:0000313" key="4">
    <source>
        <dbReference type="EMBL" id="MBB2892484.1"/>
    </source>
</evidence>
<evidence type="ECO:0000256" key="1">
    <source>
        <dbReference type="ARBA" id="ARBA00006754"/>
    </source>
</evidence>
<dbReference type="Pfam" id="PF17853">
    <property type="entry name" value="GGDEF_2"/>
    <property type="match status" value="1"/>
</dbReference>
<dbReference type="Pfam" id="PF13556">
    <property type="entry name" value="HTH_30"/>
    <property type="match status" value="1"/>
</dbReference>
<evidence type="ECO:0000259" key="2">
    <source>
        <dbReference type="Pfam" id="PF13556"/>
    </source>
</evidence>